<accession>A0AAV4S5V1</accession>
<reference evidence="1 2" key="1">
    <citation type="submission" date="2021-06" db="EMBL/GenBank/DDBJ databases">
        <title>Caerostris darwini draft genome.</title>
        <authorList>
            <person name="Kono N."/>
            <person name="Arakawa K."/>
        </authorList>
    </citation>
    <scope>NUCLEOTIDE SEQUENCE [LARGE SCALE GENOMIC DNA]</scope>
</reference>
<protein>
    <submittedName>
        <fullName evidence="1">Uncharacterized protein</fullName>
    </submittedName>
</protein>
<proteinExistence type="predicted"/>
<keyword evidence="2" id="KW-1185">Reference proteome</keyword>
<dbReference type="AlphaFoldDB" id="A0AAV4S5V1"/>
<organism evidence="1 2">
    <name type="scientific">Caerostris darwini</name>
    <dbReference type="NCBI Taxonomy" id="1538125"/>
    <lineage>
        <taxon>Eukaryota</taxon>
        <taxon>Metazoa</taxon>
        <taxon>Ecdysozoa</taxon>
        <taxon>Arthropoda</taxon>
        <taxon>Chelicerata</taxon>
        <taxon>Arachnida</taxon>
        <taxon>Araneae</taxon>
        <taxon>Araneomorphae</taxon>
        <taxon>Entelegynae</taxon>
        <taxon>Araneoidea</taxon>
        <taxon>Araneidae</taxon>
        <taxon>Caerostris</taxon>
    </lineage>
</organism>
<comment type="caution">
    <text evidence="1">The sequence shown here is derived from an EMBL/GenBank/DDBJ whole genome shotgun (WGS) entry which is preliminary data.</text>
</comment>
<evidence type="ECO:0000313" key="1">
    <source>
        <dbReference type="EMBL" id="GIY28112.1"/>
    </source>
</evidence>
<gene>
    <name evidence="1" type="ORF">CDAR_214321</name>
</gene>
<name>A0AAV4S5V1_9ARAC</name>
<evidence type="ECO:0000313" key="2">
    <source>
        <dbReference type="Proteomes" id="UP001054837"/>
    </source>
</evidence>
<dbReference type="EMBL" id="BPLQ01007133">
    <property type="protein sequence ID" value="GIY28112.1"/>
    <property type="molecule type" value="Genomic_DNA"/>
</dbReference>
<dbReference type="Proteomes" id="UP001054837">
    <property type="component" value="Unassembled WGS sequence"/>
</dbReference>
<sequence length="88" mass="9853">MSKSCQFRSEGLALALITANKRMNDKPVIHPSGASFPHPWDKRMIWRAAGDGARRVHERGRLCRTIFNARVALAESHVGLAFSTTFDM</sequence>